<evidence type="ECO:0000256" key="5">
    <source>
        <dbReference type="ARBA" id="ARBA00022989"/>
    </source>
</evidence>
<protein>
    <submittedName>
        <fullName evidence="9">ABC transporter permease</fullName>
    </submittedName>
</protein>
<evidence type="ECO:0000259" key="8">
    <source>
        <dbReference type="PROSITE" id="PS50928"/>
    </source>
</evidence>
<keyword evidence="10" id="KW-1185">Reference proteome</keyword>
<keyword evidence="3" id="KW-1003">Cell membrane</keyword>
<feature type="transmembrane region" description="Helical" evidence="7">
    <location>
        <begin position="90"/>
        <end position="120"/>
    </location>
</feature>
<feature type="domain" description="ABC transmembrane type-1" evidence="8">
    <location>
        <begin position="94"/>
        <end position="288"/>
    </location>
</feature>
<organism evidence="9 10">
    <name type="scientific">Dactylosporangium roseum</name>
    <dbReference type="NCBI Taxonomy" id="47989"/>
    <lineage>
        <taxon>Bacteria</taxon>
        <taxon>Bacillati</taxon>
        <taxon>Actinomycetota</taxon>
        <taxon>Actinomycetes</taxon>
        <taxon>Micromonosporales</taxon>
        <taxon>Micromonosporaceae</taxon>
        <taxon>Dactylosporangium</taxon>
    </lineage>
</organism>
<evidence type="ECO:0000256" key="4">
    <source>
        <dbReference type="ARBA" id="ARBA00022692"/>
    </source>
</evidence>
<keyword evidence="4 7" id="KW-0812">Transmembrane</keyword>
<feature type="transmembrane region" description="Helical" evidence="7">
    <location>
        <begin position="274"/>
        <end position="297"/>
    </location>
</feature>
<reference evidence="9" key="1">
    <citation type="submission" date="2021-04" db="EMBL/GenBank/DDBJ databases">
        <title>Biosynthetic gene clusters of Dactylosporangioum roseum.</title>
        <authorList>
            <person name="Hartkoorn R.C."/>
            <person name="Beaudoing E."/>
            <person name="Hot D."/>
            <person name="Moureu S."/>
        </authorList>
    </citation>
    <scope>NUCLEOTIDE SEQUENCE</scope>
    <source>
        <strain evidence="9">NRRL B-16295</strain>
    </source>
</reference>
<name>A0ABY5ZB04_9ACTN</name>
<proteinExistence type="inferred from homology"/>
<dbReference type="CDD" id="cd06261">
    <property type="entry name" value="TM_PBP2"/>
    <property type="match status" value="1"/>
</dbReference>
<dbReference type="InterPro" id="IPR035906">
    <property type="entry name" value="MetI-like_sf"/>
</dbReference>
<dbReference type="PANTHER" id="PTHR43163:SF6">
    <property type="entry name" value="DIPEPTIDE TRANSPORT SYSTEM PERMEASE PROTEIN DPPB-RELATED"/>
    <property type="match status" value="1"/>
</dbReference>
<comment type="similarity">
    <text evidence="7">Belongs to the binding-protein-dependent transport system permease family.</text>
</comment>
<feature type="transmembrane region" description="Helical" evidence="7">
    <location>
        <begin position="132"/>
        <end position="159"/>
    </location>
</feature>
<dbReference type="Gene3D" id="1.10.3720.10">
    <property type="entry name" value="MetI-like"/>
    <property type="match status" value="1"/>
</dbReference>
<gene>
    <name evidence="9" type="ORF">Drose_13805</name>
</gene>
<accession>A0ABY5ZB04</accession>
<evidence type="ECO:0000256" key="6">
    <source>
        <dbReference type="ARBA" id="ARBA00023136"/>
    </source>
</evidence>
<evidence type="ECO:0000313" key="9">
    <source>
        <dbReference type="EMBL" id="UWZ39206.1"/>
    </source>
</evidence>
<dbReference type="InterPro" id="IPR000515">
    <property type="entry name" value="MetI-like"/>
</dbReference>
<dbReference type="Proteomes" id="UP001058271">
    <property type="component" value="Chromosome"/>
</dbReference>
<feature type="transmembrane region" description="Helical" evidence="7">
    <location>
        <begin position="171"/>
        <end position="187"/>
    </location>
</feature>
<dbReference type="InterPro" id="IPR045621">
    <property type="entry name" value="BPD_transp_1_N"/>
</dbReference>
<keyword evidence="2 7" id="KW-0813">Transport</keyword>
<comment type="subcellular location">
    <subcellularLocation>
        <location evidence="1 7">Cell membrane</location>
        <topology evidence="1 7">Multi-pass membrane protein</topology>
    </subcellularLocation>
</comment>
<sequence length="304" mass="32072">MRSRLVALGLSAVLGLVFVSICLFALLRAIPGDPARLLAGPSATGADIERIRADLGLDQPLPVQYWSWVTHVLHGDFGVSLNGREVFPQVWSAFVASASLAVVGMVAGLLIGVPAGLLAARFGGVLERAARGLSVVGISVPIFVTGVSLVGLFAVKLHWLPATGRDDWRSYLLPAATIGLYQAAYLAQITRSGLKSVLEQPFIATCKAKGISSRAIFLRHGLPNIRLQLTTISVIQFGYLLGGAALTETVFAWPGVGRLLVSSLAARDFAMVQGAILLTASAVLALVFIADLAVTVLDPRVRSR</sequence>
<dbReference type="Pfam" id="PF19300">
    <property type="entry name" value="BPD_transp_1_N"/>
    <property type="match status" value="1"/>
</dbReference>
<feature type="transmembrane region" description="Helical" evidence="7">
    <location>
        <begin position="229"/>
        <end position="254"/>
    </location>
</feature>
<evidence type="ECO:0000256" key="7">
    <source>
        <dbReference type="RuleBase" id="RU363032"/>
    </source>
</evidence>
<evidence type="ECO:0000256" key="1">
    <source>
        <dbReference type="ARBA" id="ARBA00004651"/>
    </source>
</evidence>
<dbReference type="PROSITE" id="PS50928">
    <property type="entry name" value="ABC_TM1"/>
    <property type="match status" value="1"/>
</dbReference>
<evidence type="ECO:0000313" key="10">
    <source>
        <dbReference type="Proteomes" id="UP001058271"/>
    </source>
</evidence>
<dbReference type="SUPFAM" id="SSF161098">
    <property type="entry name" value="MetI-like"/>
    <property type="match status" value="1"/>
</dbReference>
<dbReference type="Pfam" id="PF00528">
    <property type="entry name" value="BPD_transp_1"/>
    <property type="match status" value="1"/>
</dbReference>
<evidence type="ECO:0000256" key="2">
    <source>
        <dbReference type="ARBA" id="ARBA00022448"/>
    </source>
</evidence>
<dbReference type="EMBL" id="CP073721">
    <property type="protein sequence ID" value="UWZ39206.1"/>
    <property type="molecule type" value="Genomic_DNA"/>
</dbReference>
<keyword evidence="6 7" id="KW-0472">Membrane</keyword>
<dbReference type="PANTHER" id="PTHR43163">
    <property type="entry name" value="DIPEPTIDE TRANSPORT SYSTEM PERMEASE PROTEIN DPPB-RELATED"/>
    <property type="match status" value="1"/>
</dbReference>
<evidence type="ECO:0000256" key="3">
    <source>
        <dbReference type="ARBA" id="ARBA00022475"/>
    </source>
</evidence>
<dbReference type="RefSeq" id="WP_260728607.1">
    <property type="nucleotide sequence ID" value="NZ_BAAABS010000015.1"/>
</dbReference>
<keyword evidence="5 7" id="KW-1133">Transmembrane helix</keyword>